<organism evidence="1 2">
    <name type="scientific">Tribonema minus</name>
    <dbReference type="NCBI Taxonomy" id="303371"/>
    <lineage>
        <taxon>Eukaryota</taxon>
        <taxon>Sar</taxon>
        <taxon>Stramenopiles</taxon>
        <taxon>Ochrophyta</taxon>
        <taxon>PX clade</taxon>
        <taxon>Xanthophyceae</taxon>
        <taxon>Tribonematales</taxon>
        <taxon>Tribonemataceae</taxon>
        <taxon>Tribonema</taxon>
    </lineage>
</organism>
<reference evidence="1" key="1">
    <citation type="submission" date="2021-02" db="EMBL/GenBank/DDBJ databases">
        <title>First Annotated Genome of the Yellow-green Alga Tribonema minus.</title>
        <authorList>
            <person name="Mahan K.M."/>
        </authorList>
    </citation>
    <scope>NUCLEOTIDE SEQUENCE</scope>
    <source>
        <strain evidence="1">UTEX B ZZ1240</strain>
    </source>
</reference>
<dbReference type="EMBL" id="JAFCMP010000090">
    <property type="protein sequence ID" value="KAG5187339.1"/>
    <property type="molecule type" value="Genomic_DNA"/>
</dbReference>
<keyword evidence="2" id="KW-1185">Reference proteome</keyword>
<gene>
    <name evidence="1" type="ORF">JKP88DRAFT_243853</name>
</gene>
<dbReference type="AlphaFoldDB" id="A0A835ZBT1"/>
<evidence type="ECO:0000313" key="2">
    <source>
        <dbReference type="Proteomes" id="UP000664859"/>
    </source>
</evidence>
<evidence type="ECO:0000313" key="1">
    <source>
        <dbReference type="EMBL" id="KAG5187339.1"/>
    </source>
</evidence>
<protein>
    <submittedName>
        <fullName evidence="1">Uncharacterized protein</fullName>
    </submittedName>
</protein>
<comment type="caution">
    <text evidence="1">The sequence shown here is derived from an EMBL/GenBank/DDBJ whole genome shotgun (WGS) entry which is preliminary data.</text>
</comment>
<name>A0A835ZBT1_9STRA</name>
<proteinExistence type="predicted"/>
<dbReference type="Proteomes" id="UP000664859">
    <property type="component" value="Unassembled WGS sequence"/>
</dbReference>
<accession>A0A835ZBT1</accession>
<sequence length="641" mass="70698">MLALTAGAITNCSKFGEDDGIIGPSTVTGGDGNNTFKWSDGAVGSQRLHVKAGMYTLTVTDGQGLSLKHTFVVRQPRERVAAPNTLGNPPTTRSSARNRFYIDEAPRASVNPPATTAGDYSVSSSGITEAGGNALSVIGDAWHANAFSSNSLTIDNGAINITSGGIQVSNDACLLFGNGTWRLRYEQQMTEMVFEALDDVPCNAAENKKQSQLCTKAKKPSDKRTLLTLVKMKKAYKLWGYKLDDDDDKQRKHIKQQGRCMSKCTMLQDDGTVTPRFNGLQSGNTRPANASADDINACKEAGNAKRSMAMVAKGNCQMHHYEKETFEALLDVLDLKAELQHHWAPDGVNVDVALKCQDMAVDAYCASQLKASGTTDGGKFNFHLSKSDMQTMYKGQLLIAIGFKRVNGDIIVTQVFVLSHEDDLPGQVLAPMVDPKWKDAFANIRFRMDDEEQRKACRAIVLQYIHNLPHHPLNDILFSLDVNRNVSKNHKKELLGFKHIKDALPDNTMMTMASDKNKAVDFQLHRSVTSLGISAKTAVMNNKKKDGTSVSFKFHKSAAPDHHKCDWVLIVYLDKTRTAVEGFSAIRGSEVYNEDGKEDFHWSKEGSRKGVGYRLQQYPPPSLPWLVDLMFEKQGGQQIIL</sequence>